<dbReference type="Pfam" id="PF12788">
    <property type="entry name" value="YmaF"/>
    <property type="match status" value="1"/>
</dbReference>
<dbReference type="RefSeq" id="WP_041058787.1">
    <property type="nucleotide sequence ID" value="NZ_JXAL01000001.1"/>
</dbReference>
<gene>
    <name evidence="1" type="ORF">SD71_01755</name>
</gene>
<evidence type="ECO:0000313" key="2">
    <source>
        <dbReference type="Proteomes" id="UP000054526"/>
    </source>
</evidence>
<proteinExistence type="predicted"/>
<keyword evidence="2" id="KW-1185">Reference proteome</keyword>
<evidence type="ECO:0008006" key="3">
    <source>
        <dbReference type="Google" id="ProtNLM"/>
    </source>
</evidence>
<reference evidence="1 2" key="1">
    <citation type="submission" date="2014-12" db="EMBL/GenBank/DDBJ databases">
        <title>Draft genome sequence of Cohnella kolymensis strain B-2846.</title>
        <authorList>
            <person name="Karlyshev A.V."/>
            <person name="Kudryashova E.B."/>
        </authorList>
    </citation>
    <scope>NUCLEOTIDE SEQUENCE [LARGE SCALE GENOMIC DNA]</scope>
    <source>
        <strain evidence="1 2">VKM B-2846</strain>
    </source>
</reference>
<sequence>MEIPISGFLYEPEGDDPTHTHKLYITSWNRQPVHSHDLAGTTSFDVGHDHRYAGRTAPAPSGVPHIHAYAAVTTFNSGHLHYIRGVTGPAIPVPGGGHIHQFDGYTTVSGATPHRHHYGGETDKAL</sequence>
<organism evidence="1 2">
    <name type="scientific">Cohnella kolymensis</name>
    <dbReference type="NCBI Taxonomy" id="1590652"/>
    <lineage>
        <taxon>Bacteria</taxon>
        <taxon>Bacillati</taxon>
        <taxon>Bacillota</taxon>
        <taxon>Bacilli</taxon>
        <taxon>Bacillales</taxon>
        <taxon>Paenibacillaceae</taxon>
        <taxon>Cohnella</taxon>
    </lineage>
</organism>
<comment type="caution">
    <text evidence="1">The sequence shown here is derived from an EMBL/GenBank/DDBJ whole genome shotgun (WGS) entry which is preliminary data.</text>
</comment>
<dbReference type="EMBL" id="JXAL01000001">
    <property type="protein sequence ID" value="KIL37410.1"/>
    <property type="molecule type" value="Genomic_DNA"/>
</dbReference>
<protein>
    <recommendedName>
        <fullName evidence="3">YmaF family protein</fullName>
    </recommendedName>
</protein>
<dbReference type="InterPro" id="IPR024307">
    <property type="entry name" value="YmaF"/>
</dbReference>
<name>A0ABR5A8P4_9BACL</name>
<dbReference type="Proteomes" id="UP000054526">
    <property type="component" value="Unassembled WGS sequence"/>
</dbReference>
<accession>A0ABR5A8P4</accession>
<evidence type="ECO:0000313" key="1">
    <source>
        <dbReference type="EMBL" id="KIL37410.1"/>
    </source>
</evidence>